<protein>
    <submittedName>
        <fullName evidence="3">Uncharacterized protein</fullName>
    </submittedName>
</protein>
<evidence type="ECO:0000256" key="2">
    <source>
        <dbReference type="ARBA" id="ARBA00023134"/>
    </source>
</evidence>
<evidence type="ECO:0000313" key="4">
    <source>
        <dbReference type="Proteomes" id="UP001642484"/>
    </source>
</evidence>
<dbReference type="SMART" id="SM00174">
    <property type="entry name" value="RHO"/>
    <property type="match status" value="1"/>
</dbReference>
<dbReference type="PRINTS" id="PR00449">
    <property type="entry name" value="RASTRNSFRMNG"/>
</dbReference>
<evidence type="ECO:0000313" key="3">
    <source>
        <dbReference type="EMBL" id="CAK9094408.1"/>
    </source>
</evidence>
<dbReference type="PANTHER" id="PTHR47977">
    <property type="entry name" value="RAS-RELATED PROTEIN RAB"/>
    <property type="match status" value="1"/>
</dbReference>
<sequence length="107" mass="12108">MSVPKFKVVLVGDQSVGKTALVLRYLKNTFDEKVETTIGMDFQTKTVQLLNGSPIRLQLWDTAGQERFRSLVSGYIRDAAAAIVCYDITSRQSFESTTQWIEEVRQS</sequence>
<keyword evidence="2" id="KW-0342">GTP-binding</keyword>
<dbReference type="SMART" id="SM00175">
    <property type="entry name" value="RAB"/>
    <property type="match status" value="1"/>
</dbReference>
<dbReference type="CDD" id="cd00154">
    <property type="entry name" value="Rab"/>
    <property type="match status" value="1"/>
</dbReference>
<dbReference type="PROSITE" id="PS51421">
    <property type="entry name" value="RAS"/>
    <property type="match status" value="1"/>
</dbReference>
<dbReference type="NCBIfam" id="TIGR00231">
    <property type="entry name" value="small_GTP"/>
    <property type="match status" value="1"/>
</dbReference>
<proteinExistence type="predicted"/>
<name>A0ABP0R293_9DINO</name>
<keyword evidence="1" id="KW-0547">Nucleotide-binding</keyword>
<dbReference type="InterPro" id="IPR001806">
    <property type="entry name" value="Small_GTPase"/>
</dbReference>
<dbReference type="InterPro" id="IPR005225">
    <property type="entry name" value="Small_GTP-bd"/>
</dbReference>
<comment type="caution">
    <text evidence="3">The sequence shown here is derived from an EMBL/GenBank/DDBJ whole genome shotgun (WGS) entry which is preliminary data.</text>
</comment>
<dbReference type="Gene3D" id="3.40.50.300">
    <property type="entry name" value="P-loop containing nucleotide triphosphate hydrolases"/>
    <property type="match status" value="1"/>
</dbReference>
<dbReference type="InterPro" id="IPR050227">
    <property type="entry name" value="Rab"/>
</dbReference>
<organism evidence="3 4">
    <name type="scientific">Durusdinium trenchii</name>
    <dbReference type="NCBI Taxonomy" id="1381693"/>
    <lineage>
        <taxon>Eukaryota</taxon>
        <taxon>Sar</taxon>
        <taxon>Alveolata</taxon>
        <taxon>Dinophyceae</taxon>
        <taxon>Suessiales</taxon>
        <taxon>Symbiodiniaceae</taxon>
        <taxon>Durusdinium</taxon>
    </lineage>
</organism>
<keyword evidence="4" id="KW-1185">Reference proteome</keyword>
<reference evidence="3 4" key="1">
    <citation type="submission" date="2024-02" db="EMBL/GenBank/DDBJ databases">
        <authorList>
            <person name="Chen Y."/>
            <person name="Shah S."/>
            <person name="Dougan E. K."/>
            <person name="Thang M."/>
            <person name="Chan C."/>
        </authorList>
    </citation>
    <scope>NUCLEOTIDE SEQUENCE [LARGE SCALE GENOMIC DNA]</scope>
</reference>
<dbReference type="Proteomes" id="UP001642484">
    <property type="component" value="Unassembled WGS sequence"/>
</dbReference>
<dbReference type="PROSITE" id="PS51419">
    <property type="entry name" value="RAB"/>
    <property type="match status" value="1"/>
</dbReference>
<dbReference type="Pfam" id="PF00071">
    <property type="entry name" value="Ras"/>
    <property type="match status" value="1"/>
</dbReference>
<dbReference type="SMART" id="SM00173">
    <property type="entry name" value="RAS"/>
    <property type="match status" value="1"/>
</dbReference>
<evidence type="ECO:0000256" key="1">
    <source>
        <dbReference type="ARBA" id="ARBA00022741"/>
    </source>
</evidence>
<dbReference type="SUPFAM" id="SSF52540">
    <property type="entry name" value="P-loop containing nucleoside triphosphate hydrolases"/>
    <property type="match status" value="1"/>
</dbReference>
<accession>A0ABP0R293</accession>
<gene>
    <name evidence="3" type="ORF">CCMP2556_LOCUS45028</name>
</gene>
<dbReference type="EMBL" id="CAXAMN010025339">
    <property type="protein sequence ID" value="CAK9094408.1"/>
    <property type="molecule type" value="Genomic_DNA"/>
</dbReference>
<dbReference type="InterPro" id="IPR027417">
    <property type="entry name" value="P-loop_NTPase"/>
</dbReference>